<evidence type="ECO:0000256" key="1">
    <source>
        <dbReference type="SAM" id="MobiDB-lite"/>
    </source>
</evidence>
<feature type="compositionally biased region" description="Low complexity" evidence="1">
    <location>
        <begin position="361"/>
        <end position="386"/>
    </location>
</feature>
<feature type="compositionally biased region" description="Low complexity" evidence="1">
    <location>
        <begin position="193"/>
        <end position="202"/>
    </location>
</feature>
<evidence type="ECO:0000313" key="2">
    <source>
        <dbReference type="EMBL" id="SFM17748.1"/>
    </source>
</evidence>
<gene>
    <name evidence="2" type="ORF">SAMN02982985_03055</name>
</gene>
<name>A0A1I4NQE0_9BURK</name>
<organism evidence="2 3">
    <name type="scientific">Rugamonas rubra</name>
    <dbReference type="NCBI Taxonomy" id="758825"/>
    <lineage>
        <taxon>Bacteria</taxon>
        <taxon>Pseudomonadati</taxon>
        <taxon>Pseudomonadota</taxon>
        <taxon>Betaproteobacteria</taxon>
        <taxon>Burkholderiales</taxon>
        <taxon>Oxalobacteraceae</taxon>
        <taxon>Telluria group</taxon>
        <taxon>Rugamonas</taxon>
    </lineage>
</organism>
<protein>
    <submittedName>
        <fullName evidence="2">Uncharacterized protein</fullName>
    </submittedName>
</protein>
<feature type="compositionally biased region" description="Low complexity" evidence="1">
    <location>
        <begin position="133"/>
        <end position="155"/>
    </location>
</feature>
<dbReference type="SUPFAM" id="SSF51971">
    <property type="entry name" value="Nucleotide-binding domain"/>
    <property type="match status" value="1"/>
</dbReference>
<proteinExistence type="predicted"/>
<sequence>MSWENNVPQFPKPGQNKPVSARAAVTVPTSAKSISRSPARPPLAALPGPSRVQVAVPPPPAAMSKSRSAPAQMLQARQAVVTPLPGRPEQVAAVPRVTSPAPRNHAMRQMARPSWTAPVVPGPRLLQRATNGSSSALSQTTPTLPSTSSQQATTSRAHRRMAVIAGHLAPPIPQQSTTSQALRPMPVHVPPTSSSSSSSSSSPPLRMSHTSHTSHTPQIDVYKLAVVGAGSAAAYYLNTLGPAYDHSLTIVIGDTNPWHQERGHGLPTISHTARQIGMPSRNVTEHMGADQLVNRRDFAAEADTEIAKVRTHTRRGRVAAVSLPALGVYTLTLDDGSIVRAGKVAYMAGSGAFRMPPMLTSPSGSSLTSSSGSSLSSISSSSSSPSPFHRQDRVIGLNEFVRKIGADGSFRPRSIVVWGGNAAIDALAAADRHHVDVALWIYDGPPVWLSGSLFRQTAEPPPDRQVLISREERAGIQILDSTTSSGVCFIWSKSGHTHSVTVDYVVYGLGSENQLVYPERLEPLLDREGVFSDPSLPSHRDSTPAWLGWQNREGTLQVFGLAAENFSNSGNPRDNPRVSPVEPSVMALKKWLSGDIVTVGQLGYMRSAIRAANNYVPPTVADRVDFSHADANLLRIHLASRYPNLPEALTAQFIGTIRNVRDGLGRELPYGFTVRQQALIVRVLTLWENFMKQHAAGLDRFEREKTQMRKLIRANRQSGKAQEASRLQSILDEHLRHEQDVAAKMVEPLRLELVRLAETASEVADARQRANKPAL</sequence>
<feature type="region of interest" description="Disordered" evidence="1">
    <location>
        <begin position="115"/>
        <end position="158"/>
    </location>
</feature>
<feature type="region of interest" description="Disordered" evidence="1">
    <location>
        <begin position="170"/>
        <end position="215"/>
    </location>
</feature>
<keyword evidence="3" id="KW-1185">Reference proteome</keyword>
<reference evidence="2 3" key="1">
    <citation type="submission" date="2016-10" db="EMBL/GenBank/DDBJ databases">
        <authorList>
            <person name="de Groot N.N."/>
        </authorList>
    </citation>
    <scope>NUCLEOTIDE SEQUENCE [LARGE SCALE GENOMIC DNA]</scope>
    <source>
        <strain evidence="2 3">ATCC 43154</strain>
    </source>
</reference>
<feature type="region of interest" description="Disordered" evidence="1">
    <location>
        <begin position="1"/>
        <end position="68"/>
    </location>
</feature>
<dbReference type="Proteomes" id="UP000199470">
    <property type="component" value="Unassembled WGS sequence"/>
</dbReference>
<dbReference type="STRING" id="758825.SAMN02982985_03055"/>
<dbReference type="EMBL" id="FOTW01000014">
    <property type="protein sequence ID" value="SFM17748.1"/>
    <property type="molecule type" value="Genomic_DNA"/>
</dbReference>
<feature type="region of interest" description="Disordered" evidence="1">
    <location>
        <begin position="361"/>
        <end position="390"/>
    </location>
</feature>
<dbReference type="AlphaFoldDB" id="A0A1I4NQE0"/>
<evidence type="ECO:0000313" key="3">
    <source>
        <dbReference type="Proteomes" id="UP000199470"/>
    </source>
</evidence>
<feature type="compositionally biased region" description="Low complexity" evidence="1">
    <location>
        <begin position="35"/>
        <end position="55"/>
    </location>
</feature>
<accession>A0A1I4NQE0</accession>